<evidence type="ECO:0000313" key="7">
    <source>
        <dbReference type="Proteomes" id="UP000670776"/>
    </source>
</evidence>
<organism evidence="6 7">
    <name type="scientific">Mariniflexile gromovii</name>
    <dbReference type="NCBI Taxonomy" id="362523"/>
    <lineage>
        <taxon>Bacteria</taxon>
        <taxon>Pseudomonadati</taxon>
        <taxon>Bacteroidota</taxon>
        <taxon>Flavobacteriia</taxon>
        <taxon>Flavobacteriales</taxon>
        <taxon>Flavobacteriaceae</taxon>
        <taxon>Mariniflexile</taxon>
    </lineage>
</organism>
<evidence type="ECO:0000256" key="2">
    <source>
        <dbReference type="ARBA" id="ARBA00022737"/>
    </source>
</evidence>
<evidence type="ECO:0000256" key="3">
    <source>
        <dbReference type="ARBA" id="ARBA00022803"/>
    </source>
</evidence>
<reference evidence="6 7" key="1">
    <citation type="submission" date="2021-04" db="EMBL/GenBank/DDBJ databases">
        <title>Mariniflexile gromovii gen. nov., sp. nov., a gliding bacterium isolated from the sea urchin Strongylocentrotus intermedius.</title>
        <authorList>
            <person name="Ko S."/>
            <person name="Le V."/>
            <person name="Ahn C.-Y."/>
            <person name="Oh H.-M."/>
        </authorList>
    </citation>
    <scope>NUCLEOTIDE SEQUENCE [LARGE SCALE GENOMIC DNA]</scope>
    <source>
        <strain evidence="6 7">KCTC 12570</strain>
    </source>
</reference>
<dbReference type="SMART" id="SM00028">
    <property type="entry name" value="TPR"/>
    <property type="match status" value="5"/>
</dbReference>
<dbReference type="InterPro" id="IPR026444">
    <property type="entry name" value="Secre_tail"/>
</dbReference>
<evidence type="ECO:0000256" key="1">
    <source>
        <dbReference type="ARBA" id="ARBA00022729"/>
    </source>
</evidence>
<keyword evidence="2" id="KW-0677">Repeat</keyword>
<keyword evidence="7" id="KW-1185">Reference proteome</keyword>
<gene>
    <name evidence="6" type="ORF">J8H85_05795</name>
</gene>
<dbReference type="Pfam" id="PF13181">
    <property type="entry name" value="TPR_8"/>
    <property type="match status" value="1"/>
</dbReference>
<dbReference type="InterPro" id="IPR050498">
    <property type="entry name" value="Ycf3"/>
</dbReference>
<comment type="caution">
    <text evidence="6">The sequence shown here is derived from an EMBL/GenBank/DDBJ whole genome shotgun (WGS) entry which is preliminary data.</text>
</comment>
<dbReference type="InterPro" id="IPR015374">
    <property type="entry name" value="ChAPs"/>
</dbReference>
<dbReference type="Proteomes" id="UP000670776">
    <property type="component" value="Unassembled WGS sequence"/>
</dbReference>
<keyword evidence="3 4" id="KW-0802">TPR repeat</keyword>
<proteinExistence type="predicted"/>
<feature type="repeat" description="TPR" evidence="4">
    <location>
        <begin position="323"/>
        <end position="356"/>
    </location>
</feature>
<accession>A0ABS4BRW6</accession>
<dbReference type="PANTHER" id="PTHR44858">
    <property type="entry name" value="TETRATRICOPEPTIDE REPEAT PROTEIN 6"/>
    <property type="match status" value="1"/>
</dbReference>
<dbReference type="PANTHER" id="PTHR44858:SF1">
    <property type="entry name" value="UDP-N-ACETYLGLUCOSAMINE--PEPTIDE N-ACETYLGLUCOSAMINYLTRANSFERASE SPINDLY-RELATED"/>
    <property type="match status" value="1"/>
</dbReference>
<dbReference type="Pfam" id="PF09295">
    <property type="entry name" value="ChAPs"/>
    <property type="match status" value="1"/>
</dbReference>
<dbReference type="SUPFAM" id="SSF48452">
    <property type="entry name" value="TPR-like"/>
    <property type="match status" value="1"/>
</dbReference>
<evidence type="ECO:0000256" key="4">
    <source>
        <dbReference type="PROSITE-ProRule" id="PRU00339"/>
    </source>
</evidence>
<keyword evidence="1" id="KW-0732">Signal</keyword>
<protein>
    <submittedName>
        <fullName evidence="6">Tetratricopeptide repeat protein</fullName>
    </submittedName>
</protein>
<feature type="domain" description="Secretion system C-terminal sorting" evidence="5">
    <location>
        <begin position="396"/>
        <end position="455"/>
    </location>
</feature>
<dbReference type="InterPro" id="IPR019734">
    <property type="entry name" value="TPR_rpt"/>
</dbReference>
<evidence type="ECO:0000313" key="6">
    <source>
        <dbReference type="EMBL" id="MBP0903332.1"/>
    </source>
</evidence>
<feature type="repeat" description="TPR" evidence="4">
    <location>
        <begin position="212"/>
        <end position="245"/>
    </location>
</feature>
<dbReference type="InterPro" id="IPR013105">
    <property type="entry name" value="TPR_2"/>
</dbReference>
<dbReference type="Gene3D" id="1.25.40.10">
    <property type="entry name" value="Tetratricopeptide repeat domain"/>
    <property type="match status" value="2"/>
</dbReference>
<dbReference type="Pfam" id="PF07719">
    <property type="entry name" value="TPR_2"/>
    <property type="match status" value="1"/>
</dbReference>
<evidence type="ECO:0000259" key="5">
    <source>
        <dbReference type="Pfam" id="PF18962"/>
    </source>
</evidence>
<dbReference type="InterPro" id="IPR011990">
    <property type="entry name" value="TPR-like_helical_dom_sf"/>
</dbReference>
<dbReference type="RefSeq" id="WP_209653543.1">
    <property type="nucleotide sequence ID" value="NZ_JAGJCB010000004.1"/>
</dbReference>
<dbReference type="Pfam" id="PF18962">
    <property type="entry name" value="Por_Secre_tail"/>
    <property type="match status" value="1"/>
</dbReference>
<dbReference type="PROSITE" id="PS50005">
    <property type="entry name" value="TPR"/>
    <property type="match status" value="3"/>
</dbReference>
<sequence length="466" mass="54158">MKNFFLINLFLIPICLFSQDDEDVIKRVFFKDSVLAMERWYGNDKKLDSLKTYYKSGELNEEFHYINGFYDGMSYKFNKKGEKLTSWKFNKGKLIERIDHIIEFNKKNEEKVKKAHSDLKILNEKLLQKPNDFKSIFTRANIRAYLGDNTLALNDFKKIEKTILKISKTKKVPEKMLGNIYDNLASIYEGYEMENYCIQYKFKALKASPKESRLYHNLGGYLVSVKSYRLGIEYLNKAIEMVPNHSFANWVLAMAYTDLGNYEKAMNHINIAFKNEASLYKNGKGTAERDLWTTRGFLYHKLGETNKGITDLEEALNINKDNSFALRNLGVVYYDLGNYTKACELLQKAKTLGYEKTYDRDDLQAYLDFSCDFVATETKSKTEFVKSTSLINKSFVYPNPTKDIVNIKNLSFETYNYAIFDHTGKLLAEGNSNKEKTISVHNLPIGVYILKVYDTVAIETFRIIKE</sequence>
<name>A0ABS4BRW6_9FLAO</name>
<dbReference type="NCBIfam" id="TIGR04183">
    <property type="entry name" value="Por_Secre_tail"/>
    <property type="match status" value="1"/>
</dbReference>
<feature type="repeat" description="TPR" evidence="4">
    <location>
        <begin position="289"/>
        <end position="322"/>
    </location>
</feature>
<dbReference type="EMBL" id="JAGJCB010000004">
    <property type="protein sequence ID" value="MBP0903332.1"/>
    <property type="molecule type" value="Genomic_DNA"/>
</dbReference>